<comment type="caution">
    <text evidence="2">The sequence shown here is derived from an EMBL/GenBank/DDBJ whole genome shotgun (WGS) entry which is preliminary data.</text>
</comment>
<accession>A0A7X3BW99</accession>
<gene>
    <name evidence="2" type="ORF">GMD11_10205</name>
    <name evidence="3" type="ORF">GMD18_10195</name>
</gene>
<keyword evidence="4" id="KW-1185">Reference proteome</keyword>
<sequence>MSKLILLIFILLLSINSAALAFPNEPTSFRGLSWGASIEELKEKYPNSYEIKDDRVNTLIKQIDGTTLISYGTYLENDSISNIPIVAPIEYTFWNNQLESVHINISGDSVAMSSYNEKKMLAALEDLYGECSSKFEEPFTDEPFTRMYFWEGPVCKIMFFSNYHDKGKYDSNVFLWLSSQKISSERLAQAQKTRRSQAKQGW</sequence>
<proteinExistence type="predicted"/>
<feature type="signal peptide" evidence="1">
    <location>
        <begin position="1"/>
        <end position="21"/>
    </location>
</feature>
<dbReference type="Proteomes" id="UP000443070">
    <property type="component" value="Unassembled WGS sequence"/>
</dbReference>
<feature type="chain" id="PRO_5031097814" evidence="1">
    <location>
        <begin position="22"/>
        <end position="202"/>
    </location>
</feature>
<name>A0A7X3BW99_9FIRM</name>
<keyword evidence="1" id="KW-0732">Signal</keyword>
<dbReference type="RefSeq" id="WP_149877544.1">
    <property type="nucleotide sequence ID" value="NZ_WNBG01000011.1"/>
</dbReference>
<evidence type="ECO:0000313" key="5">
    <source>
        <dbReference type="Proteomes" id="UP000484547"/>
    </source>
</evidence>
<dbReference type="EMBL" id="WNBM01000010">
    <property type="protein sequence ID" value="MTT76634.1"/>
    <property type="molecule type" value="Genomic_DNA"/>
</dbReference>
<organism evidence="2 5">
    <name type="scientific">Phascolarctobacterium faecium</name>
    <dbReference type="NCBI Taxonomy" id="33025"/>
    <lineage>
        <taxon>Bacteria</taxon>
        <taxon>Bacillati</taxon>
        <taxon>Bacillota</taxon>
        <taxon>Negativicutes</taxon>
        <taxon>Acidaminococcales</taxon>
        <taxon>Acidaminococcaceae</taxon>
        <taxon>Phascolarctobacterium</taxon>
    </lineage>
</organism>
<reference evidence="4 5" key="1">
    <citation type="journal article" date="2019" name="Nat. Med.">
        <title>A library of human gut bacterial isolates paired with longitudinal multiomics data enables mechanistic microbiome research.</title>
        <authorList>
            <person name="Poyet M."/>
            <person name="Groussin M."/>
            <person name="Gibbons S.M."/>
            <person name="Avila-Pacheco J."/>
            <person name="Jiang X."/>
            <person name="Kearney S.M."/>
            <person name="Perrotta A.R."/>
            <person name="Berdy B."/>
            <person name="Zhao S."/>
            <person name="Lieberman T.D."/>
            <person name="Swanson P.K."/>
            <person name="Smith M."/>
            <person name="Roesemann S."/>
            <person name="Alexander J.E."/>
            <person name="Rich S.A."/>
            <person name="Livny J."/>
            <person name="Vlamakis H."/>
            <person name="Clish C."/>
            <person name="Bullock K."/>
            <person name="Deik A."/>
            <person name="Scott J."/>
            <person name="Pierce K.A."/>
            <person name="Xavier R.J."/>
            <person name="Alm E.J."/>
        </authorList>
    </citation>
    <scope>NUCLEOTIDE SEQUENCE [LARGE SCALE GENOMIC DNA]</scope>
    <source>
        <strain evidence="2 5">BIOML-A13</strain>
        <strain evidence="3 4">BIOML-A3</strain>
    </source>
</reference>
<evidence type="ECO:0000256" key="1">
    <source>
        <dbReference type="SAM" id="SignalP"/>
    </source>
</evidence>
<dbReference type="OrthoDB" id="9793851at2"/>
<evidence type="ECO:0000313" key="3">
    <source>
        <dbReference type="EMBL" id="MTU04765.1"/>
    </source>
</evidence>
<evidence type="ECO:0000313" key="2">
    <source>
        <dbReference type="EMBL" id="MTT76634.1"/>
    </source>
</evidence>
<dbReference type="EMBL" id="WNBW01000011">
    <property type="protein sequence ID" value="MTU04765.1"/>
    <property type="molecule type" value="Genomic_DNA"/>
</dbReference>
<dbReference type="AlphaFoldDB" id="A0A7X3BW99"/>
<protein>
    <submittedName>
        <fullName evidence="2">Uncharacterized protein</fullName>
    </submittedName>
</protein>
<dbReference type="Proteomes" id="UP000484547">
    <property type="component" value="Unassembled WGS sequence"/>
</dbReference>
<evidence type="ECO:0000313" key="4">
    <source>
        <dbReference type="Proteomes" id="UP000443070"/>
    </source>
</evidence>